<organism evidence="1 2">
    <name type="scientific">Prunus dulcis</name>
    <name type="common">Almond</name>
    <name type="synonym">Amygdalus dulcis</name>
    <dbReference type="NCBI Taxonomy" id="3755"/>
    <lineage>
        <taxon>Eukaryota</taxon>
        <taxon>Viridiplantae</taxon>
        <taxon>Streptophyta</taxon>
        <taxon>Embryophyta</taxon>
        <taxon>Tracheophyta</taxon>
        <taxon>Spermatophyta</taxon>
        <taxon>Magnoliopsida</taxon>
        <taxon>eudicotyledons</taxon>
        <taxon>Gunneridae</taxon>
        <taxon>Pentapetalae</taxon>
        <taxon>rosids</taxon>
        <taxon>fabids</taxon>
        <taxon>Rosales</taxon>
        <taxon>Rosaceae</taxon>
        <taxon>Amygdaloideae</taxon>
        <taxon>Amygdaleae</taxon>
        <taxon>Prunus</taxon>
    </lineage>
</organism>
<keyword evidence="2" id="KW-1185">Reference proteome</keyword>
<gene>
    <name evidence="1" type="ORF">L3X38_018526</name>
</gene>
<dbReference type="Proteomes" id="UP001054821">
    <property type="component" value="Chromosome 3"/>
</dbReference>
<evidence type="ECO:0000313" key="1">
    <source>
        <dbReference type="EMBL" id="KAI5339254.1"/>
    </source>
</evidence>
<sequence length="166" mass="17608">MVSSGESFHAVDMELRLAAVGRAGHPGERVREVSKRAAVEGLGAVGEVCIRGKRRRNLDGVEEEEEEEECGCIMEGAGKRRRLGFGVGEAGSEATHHMTPDLSVVETATPYDQDDKIIVGNGEGLPVQHIGHANLPITSSQSLLLPNDKATRAVLLKGRSSKGVGT</sequence>
<accession>A0AAD4W9E2</accession>
<name>A0AAD4W9E2_PRUDU</name>
<reference evidence="1 2" key="1">
    <citation type="journal article" date="2022" name="G3 (Bethesda)">
        <title>Whole-genome sequence and methylome profiling of the almond [Prunus dulcis (Mill.) D.A. Webb] cultivar 'Nonpareil'.</title>
        <authorList>
            <person name="D'Amico-Willman K.M."/>
            <person name="Ouma W.Z."/>
            <person name="Meulia T."/>
            <person name="Sideli G.M."/>
            <person name="Gradziel T.M."/>
            <person name="Fresnedo-Ramirez J."/>
        </authorList>
    </citation>
    <scope>NUCLEOTIDE SEQUENCE [LARGE SCALE GENOMIC DNA]</scope>
    <source>
        <strain evidence="1">Clone GOH B32 T37-40</strain>
    </source>
</reference>
<protein>
    <submittedName>
        <fullName evidence="1">Uncharacterized protein</fullName>
    </submittedName>
</protein>
<dbReference type="EMBL" id="JAJFAZ020000003">
    <property type="protein sequence ID" value="KAI5339254.1"/>
    <property type="molecule type" value="Genomic_DNA"/>
</dbReference>
<proteinExistence type="predicted"/>
<evidence type="ECO:0000313" key="2">
    <source>
        <dbReference type="Proteomes" id="UP001054821"/>
    </source>
</evidence>
<dbReference type="AlphaFoldDB" id="A0AAD4W9E2"/>
<comment type="caution">
    <text evidence="1">The sequence shown here is derived from an EMBL/GenBank/DDBJ whole genome shotgun (WGS) entry which is preliminary data.</text>
</comment>